<evidence type="ECO:0000313" key="2">
    <source>
        <dbReference type="EMBL" id="ACS60730.1"/>
    </source>
</evidence>
<feature type="transmembrane region" description="Helical" evidence="1">
    <location>
        <begin position="7"/>
        <end position="27"/>
    </location>
</feature>
<keyword evidence="1" id="KW-0472">Membrane</keyword>
<dbReference type="KEGG" id="rlg:Rleg_5969"/>
<geneLocation type="plasmid" evidence="2 3">
    <name>pR132503</name>
</geneLocation>
<reference evidence="2 3" key="1">
    <citation type="journal article" date="2010" name="Stand. Genomic Sci.">
        <title>Complete genome sequence of Rhizobium leguminosarum bv. trifolii strain WSM1325, an effective microsymbiont of annual Mediterranean clovers.</title>
        <authorList>
            <person name="Reeve W."/>
            <person name="O'Hara G."/>
            <person name="Chain P."/>
            <person name="Ardley J."/>
            <person name="Brau L."/>
            <person name="Nandesena K."/>
            <person name="Tiwari R."/>
            <person name="Copeland A."/>
            <person name="Nolan M."/>
            <person name="Han C."/>
            <person name="Brettin T."/>
            <person name="Land M."/>
            <person name="Ovchinikova G."/>
            <person name="Ivanova N."/>
            <person name="Mavromatis K."/>
            <person name="Markowitz V."/>
            <person name="Kyrpides N."/>
            <person name="Melino V."/>
            <person name="Denton M."/>
            <person name="Yates R."/>
            <person name="Howieson J."/>
        </authorList>
    </citation>
    <scope>NUCLEOTIDE SEQUENCE [LARGE SCALE GENOMIC DNA]</scope>
    <source>
        <strain evidence="3">WSM1325</strain>
        <plasmid evidence="3">Plasmid pR132503</plasmid>
    </source>
</reference>
<protein>
    <submittedName>
        <fullName evidence="2">Uncharacterized protein</fullName>
    </submittedName>
</protein>
<dbReference type="Proteomes" id="UP000002256">
    <property type="component" value="Plasmid pR132503"/>
</dbReference>
<keyword evidence="1" id="KW-1133">Transmembrane helix</keyword>
<proteinExistence type="predicted"/>
<dbReference type="HOGENOM" id="CLU_3221188_0_0_5"/>
<evidence type="ECO:0000313" key="3">
    <source>
        <dbReference type="Proteomes" id="UP000002256"/>
    </source>
</evidence>
<keyword evidence="1" id="KW-0812">Transmembrane</keyword>
<dbReference type="EMBL" id="CP001625">
    <property type="protein sequence ID" value="ACS60730.1"/>
    <property type="molecule type" value="Genomic_DNA"/>
</dbReference>
<organism evidence="2 3">
    <name type="scientific">Rhizobium leguminosarum bv. trifolii (strain WSM1325)</name>
    <dbReference type="NCBI Taxonomy" id="395491"/>
    <lineage>
        <taxon>Bacteria</taxon>
        <taxon>Pseudomonadati</taxon>
        <taxon>Pseudomonadota</taxon>
        <taxon>Alphaproteobacteria</taxon>
        <taxon>Hyphomicrobiales</taxon>
        <taxon>Rhizobiaceae</taxon>
        <taxon>Rhizobium/Agrobacterium group</taxon>
        <taxon>Rhizobium</taxon>
    </lineage>
</organism>
<name>C6B8J8_RHILS</name>
<sequence>MSKRSKILLFAYSICVLIWSGIAFVGLSTLNDHDDVTFASSAEH</sequence>
<keyword evidence="2" id="KW-0614">Plasmid</keyword>
<gene>
    <name evidence="2" type="ordered locus">Rleg_5969</name>
</gene>
<evidence type="ECO:0000256" key="1">
    <source>
        <dbReference type="SAM" id="Phobius"/>
    </source>
</evidence>
<dbReference type="AlphaFoldDB" id="C6B8J8"/>
<accession>C6B8J8</accession>